<dbReference type="KEGG" id="ddu:GF1_18160"/>
<protein>
    <recommendedName>
        <fullName evidence="5">F420-non-reducing hydrogenase iron-sulfur subunit D domain-containing protein</fullName>
    </recommendedName>
</protein>
<accession>A0A915UAD7</accession>
<dbReference type="InterPro" id="IPR003813">
    <property type="entry name" value="MvhD/FlpD"/>
</dbReference>
<evidence type="ECO:0000256" key="1">
    <source>
        <dbReference type="ARBA" id="ARBA00022723"/>
    </source>
</evidence>
<dbReference type="Proteomes" id="UP001063350">
    <property type="component" value="Chromosome"/>
</dbReference>
<name>A0A915UAD7_9BACT</name>
<keyword evidence="3" id="KW-0408">Iron</keyword>
<dbReference type="Pfam" id="PF02662">
    <property type="entry name" value="FlpD"/>
    <property type="match status" value="1"/>
</dbReference>
<evidence type="ECO:0000259" key="5">
    <source>
        <dbReference type="Pfam" id="PF02662"/>
    </source>
</evidence>
<keyword evidence="1" id="KW-0479">Metal-binding</keyword>
<reference evidence="6" key="1">
    <citation type="submission" date="2020-12" db="EMBL/GenBank/DDBJ databases">
        <title>Desulfobium dissulfuricans gen. nov., sp. nov., a novel mesophilic, sulfate-reducing bacterium isolated from a deep-sea hydrothermal vent.</title>
        <authorList>
            <person name="Hashimoto Y."/>
            <person name="Tame A."/>
            <person name="Sawayama S."/>
            <person name="Miyazaki J."/>
            <person name="Takai K."/>
            <person name="Nakagawa S."/>
        </authorList>
    </citation>
    <scope>NUCLEOTIDE SEQUENCE</scope>
    <source>
        <strain evidence="6">GF1</strain>
    </source>
</reference>
<evidence type="ECO:0000256" key="3">
    <source>
        <dbReference type="ARBA" id="ARBA00023004"/>
    </source>
</evidence>
<sequence length="61" mass="6792">MSRVDMVHELMEDFGYEKDRLMLAWCSSAEPDKFVEAVTKMTARIKKLGPVAANSEASQAA</sequence>
<evidence type="ECO:0000313" key="7">
    <source>
        <dbReference type="Proteomes" id="UP001063350"/>
    </source>
</evidence>
<evidence type="ECO:0000313" key="6">
    <source>
        <dbReference type="EMBL" id="BCO09440.1"/>
    </source>
</evidence>
<dbReference type="EMBL" id="AP024233">
    <property type="protein sequence ID" value="BCO09440.1"/>
    <property type="molecule type" value="Genomic_DNA"/>
</dbReference>
<keyword evidence="2" id="KW-0560">Oxidoreductase</keyword>
<keyword evidence="4" id="KW-0411">Iron-sulfur</keyword>
<gene>
    <name evidence="6" type="ORF">GF1_18160</name>
</gene>
<evidence type="ECO:0000256" key="2">
    <source>
        <dbReference type="ARBA" id="ARBA00023002"/>
    </source>
</evidence>
<dbReference type="GO" id="GO:0046872">
    <property type="term" value="F:metal ion binding"/>
    <property type="evidence" value="ECO:0007669"/>
    <property type="project" value="UniProtKB-KW"/>
</dbReference>
<keyword evidence="7" id="KW-1185">Reference proteome</keyword>
<evidence type="ECO:0000256" key="4">
    <source>
        <dbReference type="ARBA" id="ARBA00023014"/>
    </source>
</evidence>
<dbReference type="GO" id="GO:0051536">
    <property type="term" value="F:iron-sulfur cluster binding"/>
    <property type="evidence" value="ECO:0007669"/>
    <property type="project" value="UniProtKB-KW"/>
</dbReference>
<dbReference type="GO" id="GO:0016491">
    <property type="term" value="F:oxidoreductase activity"/>
    <property type="evidence" value="ECO:0007669"/>
    <property type="project" value="UniProtKB-KW"/>
</dbReference>
<feature type="domain" description="F420-non-reducing hydrogenase iron-sulfur subunit D" evidence="5">
    <location>
        <begin position="2"/>
        <end position="49"/>
    </location>
</feature>
<organism evidence="6 7">
    <name type="scientific">Desulfolithobacter dissulfuricans</name>
    <dbReference type="NCBI Taxonomy" id="2795293"/>
    <lineage>
        <taxon>Bacteria</taxon>
        <taxon>Pseudomonadati</taxon>
        <taxon>Thermodesulfobacteriota</taxon>
        <taxon>Desulfobulbia</taxon>
        <taxon>Desulfobulbales</taxon>
        <taxon>Desulfobulbaceae</taxon>
        <taxon>Desulfolithobacter</taxon>
    </lineage>
</organism>
<dbReference type="AlphaFoldDB" id="A0A915UAD7"/>
<proteinExistence type="predicted"/>